<proteinExistence type="predicted"/>
<keyword evidence="2" id="KW-1185">Reference proteome</keyword>
<dbReference type="EMBL" id="LHQQ01000062">
    <property type="protein sequence ID" value="KOS44363.1"/>
    <property type="molecule type" value="Genomic_DNA"/>
</dbReference>
<sequence>MVVNMNLLKLYDVQPWRVAKWIRLRWIHGSTYLSHHGTGLPRFQGWLVLTHRLIMPDLRSKPWKDLILLLFFLY</sequence>
<reference evidence="1 2" key="1">
    <citation type="submission" date="2015-08" db="EMBL/GenBank/DDBJ databases">
        <title>Genome sequencing of Penicillium nordicum.</title>
        <authorList>
            <person name="Nguyen H.D."/>
            <person name="Seifert K.A."/>
        </authorList>
    </citation>
    <scope>NUCLEOTIDE SEQUENCE [LARGE SCALE GENOMIC DNA]</scope>
    <source>
        <strain evidence="1 2">DAOMC 185683</strain>
    </source>
</reference>
<organism evidence="1 2">
    <name type="scientific">Penicillium nordicum</name>
    <dbReference type="NCBI Taxonomy" id="229535"/>
    <lineage>
        <taxon>Eukaryota</taxon>
        <taxon>Fungi</taxon>
        <taxon>Dikarya</taxon>
        <taxon>Ascomycota</taxon>
        <taxon>Pezizomycotina</taxon>
        <taxon>Eurotiomycetes</taxon>
        <taxon>Eurotiomycetidae</taxon>
        <taxon>Eurotiales</taxon>
        <taxon>Aspergillaceae</taxon>
        <taxon>Penicillium</taxon>
    </lineage>
</organism>
<dbReference type="Proteomes" id="UP000037696">
    <property type="component" value="Unassembled WGS sequence"/>
</dbReference>
<evidence type="ECO:0000313" key="1">
    <source>
        <dbReference type="EMBL" id="KOS44363.1"/>
    </source>
</evidence>
<evidence type="ECO:0000313" key="2">
    <source>
        <dbReference type="Proteomes" id="UP000037696"/>
    </source>
</evidence>
<comment type="caution">
    <text evidence="1">The sequence shown here is derived from an EMBL/GenBank/DDBJ whole genome shotgun (WGS) entry which is preliminary data.</text>
</comment>
<protein>
    <submittedName>
        <fullName evidence="1">Uncharacterized protein</fullName>
    </submittedName>
</protein>
<accession>A0A0M9WGV0</accession>
<name>A0A0M9WGV0_9EURO</name>
<dbReference type="AlphaFoldDB" id="A0A0M9WGV0"/>
<gene>
    <name evidence="1" type="ORF">ACN38_g4717</name>
</gene>